<keyword evidence="2" id="KW-0489">Methyltransferase</keyword>
<reference evidence="3" key="1">
    <citation type="journal article" date="2014" name="Sci. Data">
        <title>Genomes of diverse isolates of the marine cyanobacterium Prochlorococcus.</title>
        <authorList>
            <person name="Biller S."/>
            <person name="Berube P."/>
            <person name="Thompson J."/>
            <person name="Kelly L."/>
            <person name="Roggensack S."/>
            <person name="Awad L."/>
            <person name="Roache-Johnson K."/>
            <person name="Ding H."/>
            <person name="Giovannoni S.J."/>
            <person name="Moore L.R."/>
            <person name="Chisholm S.W."/>
        </authorList>
    </citation>
    <scope>NUCLEOTIDE SEQUENCE [LARGE SCALE GENOMIC DNA]</scope>
</reference>
<sequence length="277" mass="32106">MLKNSLKNFLKRIKLLPFAKKIKRLFFTKKHPLQNFKNAKLDNIITLGTEYGGWSFVDEDNLKNCTIISAGLGEDASFDIEFASKYDARIIIVDPTPRAIKHYDEIINSLGNSSKTEYLEGGKQPINSYNLINLKKENLILLKKALWNKNEKLRFFSPPNPEHVSHSIINYQNQYKENTNFIEVDAITIDKLLDQFNLNKDDIPLIKLDIEGAEIEFLIDCFSKGFRPRQILVEFDELNVPSRKGFERVTEINQILINNNYQLIKTDGKADFLYLKN</sequence>
<proteinExistence type="predicted"/>
<dbReference type="SUPFAM" id="SSF53335">
    <property type="entry name" value="S-adenosyl-L-methionine-dependent methyltransferases"/>
    <property type="match status" value="1"/>
</dbReference>
<dbReference type="InterPro" id="IPR026913">
    <property type="entry name" value="METTL24"/>
</dbReference>
<dbReference type="GO" id="GO:0008168">
    <property type="term" value="F:methyltransferase activity"/>
    <property type="evidence" value="ECO:0007669"/>
    <property type="project" value="UniProtKB-KW"/>
</dbReference>
<keyword evidence="2" id="KW-0808">Transferase</keyword>
<feature type="domain" description="Methyltransferase FkbM" evidence="1">
    <location>
        <begin position="138"/>
        <end position="263"/>
    </location>
</feature>
<accession>A0A0A2B8U9</accession>
<evidence type="ECO:0000313" key="2">
    <source>
        <dbReference type="EMBL" id="KGG10493.1"/>
    </source>
</evidence>
<organism evidence="2 3">
    <name type="scientific">Prochlorococcus marinus str. MIT 9401</name>
    <dbReference type="NCBI Taxonomy" id="167551"/>
    <lineage>
        <taxon>Bacteria</taxon>
        <taxon>Bacillati</taxon>
        <taxon>Cyanobacteriota</taxon>
        <taxon>Cyanophyceae</taxon>
        <taxon>Synechococcales</taxon>
        <taxon>Prochlorococcaceae</taxon>
        <taxon>Prochlorococcus</taxon>
    </lineage>
</organism>
<dbReference type="AlphaFoldDB" id="A0A0A2B8U9"/>
<dbReference type="InterPro" id="IPR029063">
    <property type="entry name" value="SAM-dependent_MTases_sf"/>
</dbReference>
<name>A0A0A2B8U9_PROMR</name>
<dbReference type="GO" id="GO:0032259">
    <property type="term" value="P:methylation"/>
    <property type="evidence" value="ECO:0007669"/>
    <property type="project" value="UniProtKB-KW"/>
</dbReference>
<evidence type="ECO:0000313" key="3">
    <source>
        <dbReference type="Proteomes" id="UP000030481"/>
    </source>
</evidence>
<dbReference type="PANTHER" id="PTHR32026">
    <property type="entry name" value="METHYLTRANSFERASE-LIKE PROTEIN 24"/>
    <property type="match status" value="1"/>
</dbReference>
<dbReference type="InterPro" id="IPR006342">
    <property type="entry name" value="FkbM_mtfrase"/>
</dbReference>
<protein>
    <submittedName>
        <fullName evidence="2">Methyltransferase FkbM</fullName>
    </submittedName>
</protein>
<dbReference type="Pfam" id="PF05050">
    <property type="entry name" value="Methyltransf_21"/>
    <property type="match status" value="1"/>
</dbReference>
<dbReference type="RefSeq" id="WP_032518283.1">
    <property type="nucleotide sequence ID" value="NZ_JNAR01000002.1"/>
</dbReference>
<evidence type="ECO:0000259" key="1">
    <source>
        <dbReference type="Pfam" id="PF05050"/>
    </source>
</evidence>
<gene>
    <name evidence="2" type="ORF">EV01_0121</name>
</gene>
<dbReference type="EMBL" id="JNAR01000002">
    <property type="protein sequence ID" value="KGG10493.1"/>
    <property type="molecule type" value="Genomic_DNA"/>
</dbReference>
<comment type="caution">
    <text evidence="2">The sequence shown here is derived from an EMBL/GenBank/DDBJ whole genome shotgun (WGS) entry which is preliminary data.</text>
</comment>
<dbReference type="Gene3D" id="3.40.50.150">
    <property type="entry name" value="Vaccinia Virus protein VP39"/>
    <property type="match status" value="1"/>
</dbReference>
<dbReference type="Proteomes" id="UP000030481">
    <property type="component" value="Unassembled WGS sequence"/>
</dbReference>
<dbReference type="NCBIfam" id="TIGR01444">
    <property type="entry name" value="fkbM_fam"/>
    <property type="match status" value="1"/>
</dbReference>
<dbReference type="PANTHER" id="PTHR32026:SF10">
    <property type="entry name" value="METHYLTRANSFERASE-LIKE PROTEIN 24-RELATED"/>
    <property type="match status" value="1"/>
</dbReference>